<dbReference type="Proteomes" id="UP000078550">
    <property type="component" value="Unassembled WGS sequence"/>
</dbReference>
<dbReference type="InterPro" id="IPR045130">
    <property type="entry name" value="OFUT2-like"/>
</dbReference>
<keyword evidence="10" id="KW-0328">Glycosyltransferase</keyword>
<evidence type="ECO:0000256" key="8">
    <source>
        <dbReference type="ARBA" id="ARBA00026232"/>
    </source>
</evidence>
<comment type="similarity">
    <text evidence="7">Belongs to the glycosyltransferase 68 family.</text>
</comment>
<organism evidence="10 11">
    <name type="scientific">Plasmodium ovale wallikeri</name>
    <dbReference type="NCBI Taxonomy" id="864142"/>
    <lineage>
        <taxon>Eukaryota</taxon>
        <taxon>Sar</taxon>
        <taxon>Alveolata</taxon>
        <taxon>Apicomplexa</taxon>
        <taxon>Aconoidasida</taxon>
        <taxon>Haemosporida</taxon>
        <taxon>Plasmodiidae</taxon>
        <taxon>Plasmodium</taxon>
        <taxon>Plasmodium (Plasmodium)</taxon>
    </lineage>
</organism>
<evidence type="ECO:0000256" key="5">
    <source>
        <dbReference type="ARBA" id="ARBA00023253"/>
    </source>
</evidence>
<keyword evidence="6" id="KW-0119">Carbohydrate metabolism</keyword>
<evidence type="ECO:0000256" key="2">
    <source>
        <dbReference type="ARBA" id="ARBA00004922"/>
    </source>
</evidence>
<dbReference type="InterPro" id="IPR019378">
    <property type="entry name" value="GDP-Fuc_O-FucTrfase"/>
</dbReference>
<dbReference type="Gene3D" id="3.40.50.11340">
    <property type="match status" value="1"/>
</dbReference>
<dbReference type="AlphaFoldDB" id="A0A1A8YQ43"/>
<keyword evidence="9" id="KW-0472">Membrane</keyword>
<keyword evidence="9" id="KW-1133">Transmembrane helix</keyword>
<sequence length="497" mass="59630">MGCELEQRHFGLLNRLIIMKFVMFIFVMLHMLCLNNWVGSLPSSDSSLVCKKDDVYLGDNFYFLKKKKYVLYDVNIGEGFNLQKEVLYRMSLVVVYLNQMDKENVYYLVLPPWCYVTHWGRKTYDQIKWSFFFNMEIVQNVIPVIEYAQYEKLYGSYCDYIISFKPLVGEYTSGKKSYNILPFDKCYIEHYKYKQICKNCEYNYTVIYSGNCTKIKGKKTECNEFYFITSYFVSLLLHQLFLHNNNSIFIKQGSNLLSPFVNELWENNVYDILLFRQNLIMDGNIYIKDILKTSNYLGVHLRYNDFLKITSYDVPPLRIAILKIIYFFFLTDSKKIFISTDEKNKVHKIVNKHFKEFKHIFYFYENSNYHPGEVAIIDQWICTHAKVFIGNLFSRFSMHIKWERYLIDKGKENDNLDLCGYNINNNEKMQERYRKIEHLHDEKTLQKLNNLFVNYTEKDKKYIETICFDFPSHFPNTASTYRKRYMPHFGRASNEAP</sequence>
<accession>A0A1A8YQ43</accession>
<dbReference type="GO" id="GO:0046922">
    <property type="term" value="F:peptide-O-fucosyltransferase activity"/>
    <property type="evidence" value="ECO:0007669"/>
    <property type="project" value="InterPro"/>
</dbReference>
<evidence type="ECO:0000256" key="4">
    <source>
        <dbReference type="ARBA" id="ARBA00022824"/>
    </source>
</evidence>
<evidence type="ECO:0000256" key="7">
    <source>
        <dbReference type="ARBA" id="ARBA00025803"/>
    </source>
</evidence>
<dbReference type="GO" id="GO:0005783">
    <property type="term" value="C:endoplasmic reticulum"/>
    <property type="evidence" value="ECO:0007669"/>
    <property type="project" value="UniProtKB-SubCell"/>
</dbReference>
<evidence type="ECO:0000256" key="3">
    <source>
        <dbReference type="ARBA" id="ARBA00022679"/>
    </source>
</evidence>
<feature type="transmembrane region" description="Helical" evidence="9">
    <location>
        <begin position="12"/>
        <end position="32"/>
    </location>
</feature>
<protein>
    <recommendedName>
        <fullName evidence="8">GDP-fucose protein O-fucosyltransferase 2</fullName>
    </recommendedName>
</protein>
<proteinExistence type="inferred from homology"/>
<evidence type="ECO:0000256" key="6">
    <source>
        <dbReference type="ARBA" id="ARBA00023277"/>
    </source>
</evidence>
<evidence type="ECO:0000313" key="10">
    <source>
        <dbReference type="EMBL" id="SBT33729.1"/>
    </source>
</evidence>
<reference evidence="11" key="1">
    <citation type="submission" date="2016-05" db="EMBL/GenBank/DDBJ databases">
        <authorList>
            <person name="Naeem Raeece"/>
        </authorList>
    </citation>
    <scope>NUCLEOTIDE SEQUENCE [LARGE SCALE GENOMIC DNA]</scope>
</reference>
<dbReference type="PANTHER" id="PTHR13398">
    <property type="entry name" value="GDP-FUCOSE PROTEIN O-FUCOSYLTRANSFERASE 2"/>
    <property type="match status" value="1"/>
</dbReference>
<dbReference type="PANTHER" id="PTHR13398:SF0">
    <property type="entry name" value="GDP-FUCOSE PROTEIN O-FUCOSYLTRANSFERASE 2"/>
    <property type="match status" value="1"/>
</dbReference>
<dbReference type="GO" id="GO:0006004">
    <property type="term" value="P:fucose metabolic process"/>
    <property type="evidence" value="ECO:0007669"/>
    <property type="project" value="UniProtKB-KW"/>
</dbReference>
<dbReference type="Pfam" id="PF10250">
    <property type="entry name" value="O-FucT"/>
    <property type="match status" value="1"/>
</dbReference>
<keyword evidence="9" id="KW-0812">Transmembrane</keyword>
<keyword evidence="4" id="KW-0256">Endoplasmic reticulum</keyword>
<keyword evidence="3 10" id="KW-0808">Transferase</keyword>
<dbReference type="CDD" id="cd11298">
    <property type="entry name" value="O-FucT-2"/>
    <property type="match status" value="1"/>
</dbReference>
<keyword evidence="5" id="KW-0294">Fucose metabolism</keyword>
<comment type="pathway">
    <text evidence="2">Protein modification; protein glycosylation.</text>
</comment>
<dbReference type="Gene3D" id="3.40.50.11350">
    <property type="match status" value="1"/>
</dbReference>
<evidence type="ECO:0000256" key="9">
    <source>
        <dbReference type="SAM" id="Phobius"/>
    </source>
</evidence>
<gene>
    <name evidence="10" type="ORF">POVWA2_016140</name>
</gene>
<name>A0A1A8YQ43_PLAOA</name>
<dbReference type="EMBL" id="FLRE01000066">
    <property type="protein sequence ID" value="SBT33729.1"/>
    <property type="molecule type" value="Genomic_DNA"/>
</dbReference>
<evidence type="ECO:0000256" key="1">
    <source>
        <dbReference type="ARBA" id="ARBA00004240"/>
    </source>
</evidence>
<evidence type="ECO:0000313" key="11">
    <source>
        <dbReference type="Proteomes" id="UP000078550"/>
    </source>
</evidence>
<comment type="subcellular location">
    <subcellularLocation>
        <location evidence="1">Endoplasmic reticulum</location>
    </subcellularLocation>
</comment>